<evidence type="ECO:0000313" key="1">
    <source>
        <dbReference type="EMBL" id="GFN98361.1"/>
    </source>
</evidence>
<dbReference type="EMBL" id="BLXT01002845">
    <property type="protein sequence ID" value="GFN98361.1"/>
    <property type="molecule type" value="Genomic_DNA"/>
</dbReference>
<reference evidence="1 2" key="1">
    <citation type="journal article" date="2021" name="Elife">
        <title>Chloroplast acquisition without the gene transfer in kleptoplastic sea slugs, Plakobranchus ocellatus.</title>
        <authorList>
            <person name="Maeda T."/>
            <person name="Takahashi S."/>
            <person name="Yoshida T."/>
            <person name="Shimamura S."/>
            <person name="Takaki Y."/>
            <person name="Nagai Y."/>
            <person name="Toyoda A."/>
            <person name="Suzuki Y."/>
            <person name="Arimoto A."/>
            <person name="Ishii H."/>
            <person name="Satoh N."/>
            <person name="Nishiyama T."/>
            <person name="Hasebe M."/>
            <person name="Maruyama T."/>
            <person name="Minagawa J."/>
            <person name="Obokata J."/>
            <person name="Shigenobu S."/>
        </authorList>
    </citation>
    <scope>NUCLEOTIDE SEQUENCE [LARGE SCALE GENOMIC DNA]</scope>
</reference>
<organism evidence="1 2">
    <name type="scientific">Plakobranchus ocellatus</name>
    <dbReference type="NCBI Taxonomy" id="259542"/>
    <lineage>
        <taxon>Eukaryota</taxon>
        <taxon>Metazoa</taxon>
        <taxon>Spiralia</taxon>
        <taxon>Lophotrochozoa</taxon>
        <taxon>Mollusca</taxon>
        <taxon>Gastropoda</taxon>
        <taxon>Heterobranchia</taxon>
        <taxon>Euthyneura</taxon>
        <taxon>Panpulmonata</taxon>
        <taxon>Sacoglossa</taxon>
        <taxon>Placobranchoidea</taxon>
        <taxon>Plakobranchidae</taxon>
        <taxon>Plakobranchus</taxon>
    </lineage>
</organism>
<accession>A0AAV3ZUY6</accession>
<dbReference type="Proteomes" id="UP000735302">
    <property type="component" value="Unassembled WGS sequence"/>
</dbReference>
<gene>
    <name evidence="1" type="ORF">PoB_002486700</name>
</gene>
<sequence>MVSPSTPVQILRSASVCAGLDNGEVSRRRSSSFYVALDIDNTKMIAFWSGSQLCNLPGLLAGLEPLTEDPCRYQGGLASHCATNASDEHRSGHVLWRDAVVVEGGVLTCPLEYQSALRRVLSRPCCERAFTGGLR</sequence>
<name>A0AAV3ZUY6_9GAST</name>
<dbReference type="AlphaFoldDB" id="A0AAV3ZUY6"/>
<protein>
    <submittedName>
        <fullName evidence="1">Uncharacterized protein</fullName>
    </submittedName>
</protein>
<comment type="caution">
    <text evidence="1">The sequence shown here is derived from an EMBL/GenBank/DDBJ whole genome shotgun (WGS) entry which is preliminary data.</text>
</comment>
<keyword evidence="2" id="KW-1185">Reference proteome</keyword>
<proteinExistence type="predicted"/>
<evidence type="ECO:0000313" key="2">
    <source>
        <dbReference type="Proteomes" id="UP000735302"/>
    </source>
</evidence>